<protein>
    <recommendedName>
        <fullName evidence="11">RHD domain-containing protein</fullName>
    </recommendedName>
</protein>
<evidence type="ECO:0000256" key="1">
    <source>
        <dbReference type="ARBA" id="ARBA00004123"/>
    </source>
</evidence>
<evidence type="ECO:0000256" key="2">
    <source>
        <dbReference type="ARBA" id="ARBA00004496"/>
    </source>
</evidence>
<evidence type="ECO:0000256" key="4">
    <source>
        <dbReference type="ARBA" id="ARBA00022553"/>
    </source>
</evidence>
<evidence type="ECO:0000313" key="12">
    <source>
        <dbReference type="EMBL" id="KAL2080129.1"/>
    </source>
</evidence>
<dbReference type="GO" id="GO:0007399">
    <property type="term" value="P:nervous system development"/>
    <property type="evidence" value="ECO:0007669"/>
    <property type="project" value="UniProtKB-ARBA"/>
</dbReference>
<feature type="compositionally biased region" description="Low complexity" evidence="10">
    <location>
        <begin position="817"/>
        <end position="826"/>
    </location>
</feature>
<feature type="compositionally biased region" description="Low complexity" evidence="10">
    <location>
        <begin position="174"/>
        <end position="194"/>
    </location>
</feature>
<dbReference type="GO" id="GO:0003677">
    <property type="term" value="F:DNA binding"/>
    <property type="evidence" value="ECO:0007669"/>
    <property type="project" value="UniProtKB-KW"/>
</dbReference>
<dbReference type="InterPro" id="IPR008967">
    <property type="entry name" value="p53-like_TF_DNA-bd_sf"/>
</dbReference>
<dbReference type="FunFam" id="2.60.40.340:FF:000001">
    <property type="entry name" value="Nuclear factor of activated T-cells, cytoplasmic, calcineurin-dependent 2"/>
    <property type="match status" value="1"/>
</dbReference>
<evidence type="ECO:0000256" key="8">
    <source>
        <dbReference type="ARBA" id="ARBA00023163"/>
    </source>
</evidence>
<evidence type="ECO:0000313" key="13">
    <source>
        <dbReference type="Proteomes" id="UP001591681"/>
    </source>
</evidence>
<comment type="caution">
    <text evidence="12">The sequence shown here is derived from an EMBL/GenBank/DDBJ whole genome shotgun (WGS) entry which is preliminary data.</text>
</comment>
<dbReference type="PANTHER" id="PTHR12533:SF5">
    <property type="entry name" value="NUCLEAR FACTOR OF ACTIVATED T-CELLS, CYTOPLASMIC 1"/>
    <property type="match status" value="1"/>
</dbReference>
<keyword evidence="8" id="KW-0804">Transcription</keyword>
<dbReference type="Pfam" id="PF16179">
    <property type="entry name" value="RHD_dimer"/>
    <property type="match status" value="1"/>
</dbReference>
<feature type="domain" description="RHD" evidence="11">
    <location>
        <begin position="369"/>
        <end position="551"/>
    </location>
</feature>
<keyword evidence="4" id="KW-0597">Phosphoprotein</keyword>
<evidence type="ECO:0000259" key="11">
    <source>
        <dbReference type="PROSITE" id="PS50254"/>
    </source>
</evidence>
<dbReference type="InterPro" id="IPR013783">
    <property type="entry name" value="Ig-like_fold"/>
</dbReference>
<dbReference type="SMART" id="SM00429">
    <property type="entry name" value="IPT"/>
    <property type="match status" value="1"/>
</dbReference>
<dbReference type="EMBL" id="JBHFQA010000021">
    <property type="protein sequence ID" value="KAL2080129.1"/>
    <property type="molecule type" value="Genomic_DNA"/>
</dbReference>
<keyword evidence="7" id="KW-0238">DNA-binding</keyword>
<dbReference type="CDD" id="cd07881">
    <property type="entry name" value="RHD-n_NFAT"/>
    <property type="match status" value="1"/>
</dbReference>
<dbReference type="GO" id="GO:0005737">
    <property type="term" value="C:cytoplasm"/>
    <property type="evidence" value="ECO:0007669"/>
    <property type="project" value="UniProtKB-SubCell"/>
</dbReference>
<evidence type="ECO:0000256" key="9">
    <source>
        <dbReference type="ARBA" id="ARBA00023242"/>
    </source>
</evidence>
<dbReference type="Pfam" id="PF00554">
    <property type="entry name" value="RHD_DNA_bind"/>
    <property type="match status" value="1"/>
</dbReference>
<dbReference type="GO" id="GO:0005634">
    <property type="term" value="C:nucleus"/>
    <property type="evidence" value="ECO:0007669"/>
    <property type="project" value="UniProtKB-SubCell"/>
</dbReference>
<feature type="compositionally biased region" description="Low complexity" evidence="10">
    <location>
        <begin position="125"/>
        <end position="148"/>
    </location>
</feature>
<feature type="compositionally biased region" description="Polar residues" evidence="10">
    <location>
        <begin position="24"/>
        <end position="50"/>
    </location>
</feature>
<dbReference type="Proteomes" id="UP001591681">
    <property type="component" value="Unassembled WGS sequence"/>
</dbReference>
<proteinExistence type="predicted"/>
<name>A0ABD1IYY2_9TELE</name>
<dbReference type="GO" id="GO:0006355">
    <property type="term" value="P:regulation of DNA-templated transcription"/>
    <property type="evidence" value="ECO:0007669"/>
    <property type="project" value="UniProtKB-ARBA"/>
</dbReference>
<dbReference type="PANTHER" id="PTHR12533">
    <property type="entry name" value="NFAT"/>
    <property type="match status" value="1"/>
</dbReference>
<feature type="region of interest" description="Disordered" evidence="10">
    <location>
        <begin position="817"/>
        <end position="876"/>
    </location>
</feature>
<sequence length="922" mass="98242">MKSAEEDAYSYPPSASLSLPVSNPYLSPQYHSPQGGPSLSVSITPPSSYAPQEDKGSLGFYTSAGMRPNSTPTLESPRIEITPYSQFPDEEEEEEGSSGGGTPAGNRIMSVATLTLPNADGYRDPSCLSPASSVSSRSCHSEASSYESGLSCTYDTSPQNSPWQSPCVSPKGGSSSVHSSALAASPQPSPSGSPRLTDDSWAAPRPTSSPQPSSPCGGKRKYSFGGGGGGGGGGSVGAYKFPYSPSQSPNLSPHTSPRLSMAEDTWLGNTNQYTNSAIVAAINALSTDGAGDLGDNLPMKSRRTGLEPCPSLSMKIEPRGEELMSGEYSTSDYGSPSHMPFKKEGYSGSFLDVPQHSYSWSKPKTYISPSLPALDWQLPSSSGPYSLQIEVQPKSHHRAHYETEGSRGAVKALAGGHPVVQLHGYMESEPLTLQLFIGTADDRMLRPHAFYQVHRITGKTVSTPSHEVLQNSTKLLEIPLLPESNMKAIIDCAGILKLRNSDIELRKGETDIGRKNTRVRMVFRVHISQANGRTISLQVASNPIECSQRSAQELPLVDKQSLESCSATGGEKMLLTGHNFQADSKVMFVENAQDGHHIWEMEAKIEKEATKSTTLLVEVPPYRNQNIASPLSVSFYVCNGKRRRSQCQRFTYLPPKVPTIKTEPHDDYELPQLCTQHAPGFSLHSKPYYPPQVLSAMMPVDPRPGTAGSSFGASCPQRLGGKPSLPPSSSLSLSLSSPGSAPSPGGSPKLHDLSPTHYPKGLLLGSALPPPAGPLPSVTVSAAQVPAIQATATCYQQSVLFHPRVASTPLLSAPNAAATAGTTTVGTPPPERPFGSLSPSSTPGHEVAASVSPQPPKGSPRRSPSAFLPQQASPSPTLAISIKQEPQELDQMYLDDVNLDQEPYIPIHVKIYVHHPLRSLAL</sequence>
<dbReference type="SUPFAM" id="SSF49417">
    <property type="entry name" value="p53-like transcription factors"/>
    <property type="match status" value="1"/>
</dbReference>
<feature type="region of interest" description="Disordered" evidence="10">
    <location>
        <begin position="1"/>
        <end position="229"/>
    </location>
</feature>
<evidence type="ECO:0000256" key="6">
    <source>
        <dbReference type="ARBA" id="ARBA00023015"/>
    </source>
</evidence>
<gene>
    <name evidence="12" type="ORF">ACEWY4_023922</name>
</gene>
<dbReference type="PROSITE" id="PS50254">
    <property type="entry name" value="REL_2"/>
    <property type="match status" value="1"/>
</dbReference>
<organism evidence="12 13">
    <name type="scientific">Coilia grayii</name>
    <name type="common">Gray's grenadier anchovy</name>
    <dbReference type="NCBI Taxonomy" id="363190"/>
    <lineage>
        <taxon>Eukaryota</taxon>
        <taxon>Metazoa</taxon>
        <taxon>Chordata</taxon>
        <taxon>Craniata</taxon>
        <taxon>Vertebrata</taxon>
        <taxon>Euteleostomi</taxon>
        <taxon>Actinopterygii</taxon>
        <taxon>Neopterygii</taxon>
        <taxon>Teleostei</taxon>
        <taxon>Clupei</taxon>
        <taxon>Clupeiformes</taxon>
        <taxon>Clupeoidei</taxon>
        <taxon>Engraulidae</taxon>
        <taxon>Coilinae</taxon>
        <taxon>Coilia</taxon>
    </lineage>
</organism>
<evidence type="ECO:0000256" key="7">
    <source>
        <dbReference type="ARBA" id="ARBA00023125"/>
    </source>
</evidence>
<dbReference type="Gene3D" id="2.60.40.10">
    <property type="entry name" value="Immunoglobulins"/>
    <property type="match status" value="1"/>
</dbReference>
<reference evidence="12 13" key="1">
    <citation type="submission" date="2024-09" db="EMBL/GenBank/DDBJ databases">
        <title>A chromosome-level genome assembly of Gray's grenadier anchovy, Coilia grayii.</title>
        <authorList>
            <person name="Fu Z."/>
        </authorList>
    </citation>
    <scope>NUCLEOTIDE SEQUENCE [LARGE SCALE GENOMIC DNA]</scope>
    <source>
        <strain evidence="12">G4</strain>
        <tissue evidence="12">Muscle</tissue>
    </source>
</reference>
<feature type="compositionally biased region" description="Polar residues" evidence="10">
    <location>
        <begin position="150"/>
        <end position="167"/>
    </location>
</feature>
<dbReference type="InterPro" id="IPR002909">
    <property type="entry name" value="IPT_dom"/>
</dbReference>
<comment type="subcellular location">
    <subcellularLocation>
        <location evidence="2">Cytoplasm</location>
    </subcellularLocation>
    <subcellularLocation>
        <location evidence="1">Nucleus</location>
    </subcellularLocation>
</comment>
<evidence type="ECO:0000256" key="3">
    <source>
        <dbReference type="ARBA" id="ARBA00022490"/>
    </source>
</evidence>
<dbReference type="FunFam" id="2.60.40.10:FF:000040">
    <property type="entry name" value="Nuclear factor of activated T-cells, cytoplasmic, calcineurin-dependent 2"/>
    <property type="match status" value="1"/>
</dbReference>
<keyword evidence="13" id="KW-1185">Reference proteome</keyword>
<evidence type="ECO:0000256" key="10">
    <source>
        <dbReference type="SAM" id="MobiDB-lite"/>
    </source>
</evidence>
<accession>A0ABD1IYY2</accession>
<keyword evidence="3" id="KW-0963">Cytoplasm</keyword>
<feature type="region of interest" description="Disordered" evidence="10">
    <location>
        <begin position="699"/>
        <end position="765"/>
    </location>
</feature>
<feature type="compositionally biased region" description="Low complexity" evidence="10">
    <location>
        <begin position="719"/>
        <end position="748"/>
    </location>
</feature>
<keyword evidence="6" id="KW-0805">Transcription regulation</keyword>
<dbReference type="InterPro" id="IPR037059">
    <property type="entry name" value="RHD_DNA_bind_dom_sf"/>
</dbReference>
<dbReference type="PRINTS" id="PR01789">
    <property type="entry name" value="NUCFACTORATC"/>
</dbReference>
<dbReference type="SUPFAM" id="SSF81296">
    <property type="entry name" value="E set domains"/>
    <property type="match status" value="1"/>
</dbReference>
<keyword evidence="9" id="KW-0539">Nucleus</keyword>
<dbReference type="InterPro" id="IPR014756">
    <property type="entry name" value="Ig_E-set"/>
</dbReference>
<keyword evidence="5" id="KW-0677">Repeat</keyword>
<dbReference type="InterPro" id="IPR008366">
    <property type="entry name" value="NFAT"/>
</dbReference>
<feature type="compositionally biased region" description="Low complexity" evidence="10">
    <location>
        <begin position="9"/>
        <end position="20"/>
    </location>
</feature>
<dbReference type="Gene3D" id="2.60.40.340">
    <property type="entry name" value="Rel homology domain (RHD), DNA-binding domain"/>
    <property type="match status" value="1"/>
</dbReference>
<dbReference type="InterPro" id="IPR032397">
    <property type="entry name" value="RHD_dimer"/>
</dbReference>
<dbReference type="AlphaFoldDB" id="A0ABD1IYY2"/>
<dbReference type="InterPro" id="IPR011539">
    <property type="entry name" value="RHD_DNA_bind_dom"/>
</dbReference>
<evidence type="ECO:0000256" key="5">
    <source>
        <dbReference type="ARBA" id="ARBA00022737"/>
    </source>
</evidence>